<gene>
    <name evidence="2" type="ORF">ETH_00022140</name>
</gene>
<keyword evidence="3" id="KW-1185">Reference proteome</keyword>
<feature type="chain" id="PRO_5004672122" evidence="1">
    <location>
        <begin position="19"/>
        <end position="196"/>
    </location>
</feature>
<proteinExistence type="predicted"/>
<dbReference type="VEuPathDB" id="ToxoDB:ETH_00022140"/>
<evidence type="ECO:0000313" key="2">
    <source>
        <dbReference type="EMBL" id="CDJ45296.1"/>
    </source>
</evidence>
<dbReference type="Proteomes" id="UP000030747">
    <property type="component" value="Unassembled WGS sequence"/>
</dbReference>
<dbReference type="VEuPathDB" id="ToxoDB:ETH2_1051800"/>
<feature type="signal peptide" evidence="1">
    <location>
        <begin position="1"/>
        <end position="18"/>
    </location>
</feature>
<organism evidence="2 3">
    <name type="scientific">Eimeria tenella</name>
    <name type="common">Coccidian parasite</name>
    <dbReference type="NCBI Taxonomy" id="5802"/>
    <lineage>
        <taxon>Eukaryota</taxon>
        <taxon>Sar</taxon>
        <taxon>Alveolata</taxon>
        <taxon>Apicomplexa</taxon>
        <taxon>Conoidasida</taxon>
        <taxon>Coccidia</taxon>
        <taxon>Eucoccidiorida</taxon>
        <taxon>Eimeriorina</taxon>
        <taxon>Eimeriidae</taxon>
        <taxon>Eimeria</taxon>
    </lineage>
</organism>
<dbReference type="GeneID" id="25253540"/>
<protein>
    <submittedName>
        <fullName evidence="2">Uncharacterized protein</fullName>
    </submittedName>
</protein>
<evidence type="ECO:0000313" key="3">
    <source>
        <dbReference type="Proteomes" id="UP000030747"/>
    </source>
</evidence>
<sequence length="196" mass="21372">MTILVCFCVLAAATAAGAAGDAKIAGSELHYEPRHPEVLVGPPAQPAKETPLAAPAAANVRLGGSLEQLLREGGREGSSFQKTKKEFAAYLVKFEALAARKTVVLQKCKLSLSDLCLLEAAARSPLAWRDRQLQKQRKQQQQQQQQQLLLLLLLFLLRSRCAFCFLLQQLPAASPPAAAAVAVATLRRRRRHAEQK</sequence>
<reference evidence="2" key="2">
    <citation type="submission" date="2013-10" db="EMBL/GenBank/DDBJ databases">
        <authorList>
            <person name="Aslett M."/>
        </authorList>
    </citation>
    <scope>NUCLEOTIDE SEQUENCE [LARGE SCALE GENOMIC DNA]</scope>
    <source>
        <strain evidence="2">Houghton</strain>
    </source>
</reference>
<evidence type="ECO:0000256" key="1">
    <source>
        <dbReference type="SAM" id="SignalP"/>
    </source>
</evidence>
<reference evidence="2" key="1">
    <citation type="submission" date="2013-10" db="EMBL/GenBank/DDBJ databases">
        <title>Genomic analysis of the causative agents of coccidiosis in chickens.</title>
        <authorList>
            <person name="Reid A.J."/>
            <person name="Blake D."/>
            <person name="Billington K."/>
            <person name="Browne H."/>
            <person name="Dunn M."/>
            <person name="Hung S."/>
            <person name="Kawahara F."/>
            <person name="Miranda-Saavedra D."/>
            <person name="Mourier T."/>
            <person name="Nagra H."/>
            <person name="Otto T.D."/>
            <person name="Rawlings N."/>
            <person name="Sanchez A."/>
            <person name="Sanders M."/>
            <person name="Subramaniam C."/>
            <person name="Tay Y."/>
            <person name="Dear P."/>
            <person name="Doerig C."/>
            <person name="Gruber A."/>
            <person name="Parkinson J."/>
            <person name="Shirley M."/>
            <person name="Wan K.L."/>
            <person name="Berriman M."/>
            <person name="Tomley F."/>
            <person name="Pain A."/>
        </authorList>
    </citation>
    <scope>NUCLEOTIDE SEQUENCE [LARGE SCALE GENOMIC DNA]</scope>
    <source>
        <strain evidence="2">Houghton</strain>
    </source>
</reference>
<name>U6L554_EIMTE</name>
<dbReference type="AlphaFoldDB" id="U6L554"/>
<accession>U6L554</accession>
<dbReference type="EMBL" id="HG678151">
    <property type="protein sequence ID" value="CDJ45296.1"/>
    <property type="molecule type" value="Genomic_DNA"/>
</dbReference>
<dbReference type="RefSeq" id="XP_013236042.1">
    <property type="nucleotide sequence ID" value="XM_013380588.1"/>
</dbReference>
<keyword evidence="1" id="KW-0732">Signal</keyword>